<protein>
    <recommendedName>
        <fullName evidence="2">D-aminoacyl-tRNA deacylase</fullName>
        <shortName evidence="2">DTD</shortName>
        <ecNumber evidence="2">3.1.1.96</ecNumber>
    </recommendedName>
    <alternativeName>
        <fullName evidence="2">Gly-tRNA(Ala) deacylase</fullName>
        <ecNumber evidence="2">3.1.1.-</ecNumber>
    </alternativeName>
</protein>
<dbReference type="EC" id="3.1.1.-" evidence="2"/>
<reference evidence="3 4" key="1">
    <citation type="submission" date="2019-02" db="EMBL/GenBank/DDBJ databases">
        <title>Complete Genome Sequence and Methylome Analysis of free living Spirochaetas.</title>
        <authorList>
            <person name="Fomenkov A."/>
            <person name="Dubinina G."/>
            <person name="Leshcheva N."/>
            <person name="Mikheeva N."/>
            <person name="Grabovich M."/>
            <person name="Vincze T."/>
            <person name="Roberts R.J."/>
        </authorList>
    </citation>
    <scope>NUCLEOTIDE SEQUENCE [LARGE SCALE GENOMIC DNA]</scope>
    <source>
        <strain evidence="3 4">K2</strain>
    </source>
</reference>
<dbReference type="SUPFAM" id="SSF69500">
    <property type="entry name" value="DTD-like"/>
    <property type="match status" value="1"/>
</dbReference>
<dbReference type="CDD" id="cd00563">
    <property type="entry name" value="Dtyr_deacylase"/>
    <property type="match status" value="1"/>
</dbReference>
<organism evidence="3 4">
    <name type="scientific">Oceanispirochaeta crateris</name>
    <dbReference type="NCBI Taxonomy" id="2518645"/>
    <lineage>
        <taxon>Bacteria</taxon>
        <taxon>Pseudomonadati</taxon>
        <taxon>Spirochaetota</taxon>
        <taxon>Spirochaetia</taxon>
        <taxon>Spirochaetales</taxon>
        <taxon>Spirochaetaceae</taxon>
        <taxon>Oceanispirochaeta</taxon>
    </lineage>
</organism>
<comment type="subunit">
    <text evidence="2">Homodimer.</text>
</comment>
<dbReference type="EMBL" id="CP036150">
    <property type="protein sequence ID" value="QEN08516.1"/>
    <property type="molecule type" value="Genomic_DNA"/>
</dbReference>
<dbReference type="NCBIfam" id="TIGR00256">
    <property type="entry name" value="D-aminoacyl-tRNA deacylase"/>
    <property type="match status" value="1"/>
</dbReference>
<comment type="function">
    <text evidence="2">An aminoacyl-tRNA editing enzyme that deacylates mischarged D-aminoacyl-tRNAs. Also deacylates mischarged glycyl-tRNA(Ala), protecting cells against glycine mischarging by AlaRS. Acts via tRNA-based rather than protein-based catalysis; rejects L-amino acids rather than detecting D-amino acids in the active site. By recycling D-aminoacyl-tRNA to D-amino acids and free tRNA molecules, this enzyme counteracts the toxicity associated with the formation of D-aminoacyl-tRNA entities in vivo and helps enforce protein L-homochirality.</text>
</comment>
<keyword evidence="2" id="KW-0694">RNA-binding</keyword>
<comment type="similarity">
    <text evidence="1 2">Belongs to the DTD family.</text>
</comment>
<keyword evidence="2" id="KW-0963">Cytoplasm</keyword>
<dbReference type="GO" id="GO:0000049">
    <property type="term" value="F:tRNA binding"/>
    <property type="evidence" value="ECO:0007669"/>
    <property type="project" value="UniProtKB-UniRule"/>
</dbReference>
<name>A0A5C1QPM0_9SPIO</name>
<gene>
    <name evidence="2" type="primary">dtd</name>
    <name evidence="3" type="ORF">EXM22_11160</name>
</gene>
<dbReference type="RefSeq" id="WP_149486597.1">
    <property type="nucleotide sequence ID" value="NZ_CP036150.1"/>
</dbReference>
<dbReference type="PANTHER" id="PTHR10472">
    <property type="entry name" value="D-TYROSYL-TRNA TYR DEACYLASE"/>
    <property type="match status" value="1"/>
</dbReference>
<dbReference type="InterPro" id="IPR023509">
    <property type="entry name" value="DTD-like_sf"/>
</dbReference>
<evidence type="ECO:0000256" key="2">
    <source>
        <dbReference type="HAMAP-Rule" id="MF_00518"/>
    </source>
</evidence>
<dbReference type="GO" id="GO:0051500">
    <property type="term" value="F:D-tyrosyl-tRNA(Tyr) deacylase activity"/>
    <property type="evidence" value="ECO:0007669"/>
    <property type="project" value="TreeGrafter"/>
</dbReference>
<comment type="catalytic activity">
    <reaction evidence="2">
        <text>a D-aminoacyl-tRNA + H2O = a tRNA + a D-alpha-amino acid + H(+)</text>
        <dbReference type="Rhea" id="RHEA:13953"/>
        <dbReference type="Rhea" id="RHEA-COMP:10123"/>
        <dbReference type="Rhea" id="RHEA-COMP:10124"/>
        <dbReference type="ChEBI" id="CHEBI:15377"/>
        <dbReference type="ChEBI" id="CHEBI:15378"/>
        <dbReference type="ChEBI" id="CHEBI:59871"/>
        <dbReference type="ChEBI" id="CHEBI:78442"/>
        <dbReference type="ChEBI" id="CHEBI:79333"/>
        <dbReference type="EC" id="3.1.1.96"/>
    </reaction>
</comment>
<dbReference type="GO" id="GO:0019478">
    <property type="term" value="P:D-amino acid catabolic process"/>
    <property type="evidence" value="ECO:0007669"/>
    <property type="project" value="UniProtKB-UniRule"/>
</dbReference>
<keyword evidence="2" id="KW-0820">tRNA-binding</keyword>
<dbReference type="HAMAP" id="MF_00518">
    <property type="entry name" value="Deacylase_Dtd"/>
    <property type="match status" value="1"/>
</dbReference>
<comment type="catalytic activity">
    <reaction evidence="2">
        <text>glycyl-tRNA(Ala) + H2O = tRNA(Ala) + glycine + H(+)</text>
        <dbReference type="Rhea" id="RHEA:53744"/>
        <dbReference type="Rhea" id="RHEA-COMP:9657"/>
        <dbReference type="Rhea" id="RHEA-COMP:13640"/>
        <dbReference type="ChEBI" id="CHEBI:15377"/>
        <dbReference type="ChEBI" id="CHEBI:15378"/>
        <dbReference type="ChEBI" id="CHEBI:57305"/>
        <dbReference type="ChEBI" id="CHEBI:78442"/>
        <dbReference type="ChEBI" id="CHEBI:78522"/>
    </reaction>
</comment>
<dbReference type="EC" id="3.1.1.96" evidence="2"/>
<dbReference type="GO" id="GO:0043908">
    <property type="term" value="F:Ser(Gly)-tRNA(Ala) hydrolase activity"/>
    <property type="evidence" value="ECO:0007669"/>
    <property type="project" value="UniProtKB-UniRule"/>
</dbReference>
<dbReference type="AlphaFoldDB" id="A0A5C1QPM0"/>
<accession>A0A5C1QPM0</accession>
<evidence type="ECO:0000256" key="1">
    <source>
        <dbReference type="ARBA" id="ARBA00009673"/>
    </source>
</evidence>
<dbReference type="KEGG" id="ock:EXM22_11160"/>
<dbReference type="Pfam" id="PF02580">
    <property type="entry name" value="Tyr_Deacylase"/>
    <property type="match status" value="1"/>
</dbReference>
<dbReference type="PANTHER" id="PTHR10472:SF5">
    <property type="entry name" value="D-AMINOACYL-TRNA DEACYLASE 1"/>
    <property type="match status" value="1"/>
</dbReference>
<keyword evidence="4" id="KW-1185">Reference proteome</keyword>
<sequence>MRAVLQRVSRASVTINKKKIRSIGPGFLVFLGISPEDRDEDIQWLTSKISDMRIFSDETGKMNCSVREIEGEILLVSQFTLFASTRKGNRPSFSRSADPKMALPLYNQFITDLRRKSDRPVKTGEFGAHMDVELCNDGPVTIIIDSQNRE</sequence>
<evidence type="ECO:0000313" key="4">
    <source>
        <dbReference type="Proteomes" id="UP000324209"/>
    </source>
</evidence>
<proteinExistence type="inferred from homology"/>
<evidence type="ECO:0000313" key="3">
    <source>
        <dbReference type="EMBL" id="QEN08516.1"/>
    </source>
</evidence>
<dbReference type="FunFam" id="3.50.80.10:FF:000001">
    <property type="entry name" value="D-aminoacyl-tRNA deacylase"/>
    <property type="match status" value="1"/>
</dbReference>
<dbReference type="Gene3D" id="3.50.80.10">
    <property type="entry name" value="D-tyrosyl-tRNA(Tyr) deacylase"/>
    <property type="match status" value="1"/>
</dbReference>
<dbReference type="GO" id="GO:0005737">
    <property type="term" value="C:cytoplasm"/>
    <property type="evidence" value="ECO:0007669"/>
    <property type="project" value="UniProtKB-SubCell"/>
</dbReference>
<keyword evidence="2 3" id="KW-0378">Hydrolase</keyword>
<dbReference type="GO" id="GO:0106026">
    <property type="term" value="F:Gly-tRNA(Ala) deacylase activity"/>
    <property type="evidence" value="ECO:0007669"/>
    <property type="project" value="UniProtKB-UniRule"/>
</dbReference>
<comment type="subcellular location">
    <subcellularLocation>
        <location evidence="2">Cytoplasm</location>
    </subcellularLocation>
</comment>
<dbReference type="InterPro" id="IPR003732">
    <property type="entry name" value="Daa-tRNA_deacyls_DTD"/>
</dbReference>
<dbReference type="OrthoDB" id="9801395at2"/>
<comment type="domain">
    <text evidence="2">A Gly-cisPro motif from one monomer fits into the active site of the other monomer to allow specific chiral rejection of L-amino acids.</text>
</comment>
<dbReference type="Proteomes" id="UP000324209">
    <property type="component" value="Chromosome"/>
</dbReference>
<feature type="short sequence motif" description="Gly-cisPro motif, important for rejection of L-amino acids" evidence="2">
    <location>
        <begin position="138"/>
        <end position="139"/>
    </location>
</feature>